<gene>
    <name evidence="11" type="ORF">CAEBREN_00814</name>
</gene>
<evidence type="ECO:0000256" key="5">
    <source>
        <dbReference type="ARBA" id="ARBA00023015"/>
    </source>
</evidence>
<dbReference type="GO" id="GO:0003713">
    <property type="term" value="F:transcription coactivator activity"/>
    <property type="evidence" value="ECO:0007669"/>
    <property type="project" value="TreeGrafter"/>
</dbReference>
<evidence type="ECO:0000256" key="1">
    <source>
        <dbReference type="ARBA" id="ARBA00004123"/>
    </source>
</evidence>
<feature type="region of interest" description="Disordered" evidence="9">
    <location>
        <begin position="69"/>
        <end position="94"/>
    </location>
</feature>
<keyword evidence="5" id="KW-0805">Transcription regulation</keyword>
<dbReference type="GO" id="GO:0005634">
    <property type="term" value="C:nucleus"/>
    <property type="evidence" value="ECO:0007669"/>
    <property type="project" value="UniProtKB-SubCell"/>
</dbReference>
<keyword evidence="7" id="KW-0539">Nucleus</keyword>
<dbReference type="InterPro" id="IPR013178">
    <property type="entry name" value="Histone_AcTrfase_Rtt109/CBP"/>
</dbReference>
<evidence type="ECO:0000313" key="11">
    <source>
        <dbReference type="EMBL" id="EGT56091.1"/>
    </source>
</evidence>
<evidence type="ECO:0000256" key="9">
    <source>
        <dbReference type="SAM" id="MobiDB-lite"/>
    </source>
</evidence>
<dbReference type="PANTHER" id="PTHR13808:SF1">
    <property type="entry name" value="HISTONE ACETYLTRANSFERASE"/>
    <property type="match status" value="1"/>
</dbReference>
<evidence type="ECO:0000256" key="8">
    <source>
        <dbReference type="ARBA" id="ARBA00048017"/>
    </source>
</evidence>
<dbReference type="GO" id="GO:0031490">
    <property type="term" value="F:chromatin DNA binding"/>
    <property type="evidence" value="ECO:0007669"/>
    <property type="project" value="TreeGrafter"/>
</dbReference>
<dbReference type="GO" id="GO:0045944">
    <property type="term" value="P:positive regulation of transcription by RNA polymerase II"/>
    <property type="evidence" value="ECO:0007669"/>
    <property type="project" value="TreeGrafter"/>
</dbReference>
<evidence type="ECO:0000313" key="12">
    <source>
        <dbReference type="Proteomes" id="UP000008068"/>
    </source>
</evidence>
<evidence type="ECO:0000256" key="4">
    <source>
        <dbReference type="ARBA" id="ARBA00022853"/>
    </source>
</evidence>
<name>G0PH64_CAEBE</name>
<comment type="catalytic activity">
    <reaction evidence="8">
        <text>L-lysyl-[protein] + acetyl-CoA = N(6)-acetyl-L-lysyl-[protein] + CoA + H(+)</text>
        <dbReference type="Rhea" id="RHEA:45948"/>
        <dbReference type="Rhea" id="RHEA-COMP:9752"/>
        <dbReference type="Rhea" id="RHEA-COMP:10731"/>
        <dbReference type="ChEBI" id="CHEBI:15378"/>
        <dbReference type="ChEBI" id="CHEBI:29969"/>
        <dbReference type="ChEBI" id="CHEBI:57287"/>
        <dbReference type="ChEBI" id="CHEBI:57288"/>
        <dbReference type="ChEBI" id="CHEBI:61930"/>
        <dbReference type="EC" id="2.3.1.48"/>
    </reaction>
</comment>
<dbReference type="GO" id="GO:0005667">
    <property type="term" value="C:transcription regulator complex"/>
    <property type="evidence" value="ECO:0007669"/>
    <property type="project" value="TreeGrafter"/>
</dbReference>
<dbReference type="AlphaFoldDB" id="G0PH64"/>
<dbReference type="GO" id="GO:0004402">
    <property type="term" value="F:histone acetyltransferase activity"/>
    <property type="evidence" value="ECO:0007669"/>
    <property type="project" value="InterPro"/>
</dbReference>
<organism evidence="12">
    <name type="scientific">Caenorhabditis brenneri</name>
    <name type="common">Nematode worm</name>
    <dbReference type="NCBI Taxonomy" id="135651"/>
    <lineage>
        <taxon>Eukaryota</taxon>
        <taxon>Metazoa</taxon>
        <taxon>Ecdysozoa</taxon>
        <taxon>Nematoda</taxon>
        <taxon>Chromadorea</taxon>
        <taxon>Rhabditida</taxon>
        <taxon>Rhabditina</taxon>
        <taxon>Rhabditomorpha</taxon>
        <taxon>Rhabditoidea</taxon>
        <taxon>Rhabditidae</taxon>
        <taxon>Peloderinae</taxon>
        <taxon>Caenorhabditis</taxon>
    </lineage>
</organism>
<dbReference type="OrthoDB" id="5877802at2759"/>
<proteinExistence type="predicted"/>
<dbReference type="SMART" id="SM01250">
    <property type="entry name" value="KAT11"/>
    <property type="match status" value="1"/>
</dbReference>
<keyword evidence="6" id="KW-0804">Transcription</keyword>
<sequence length="630" mass="73118">MSLTATDKAFLKQEKCMSLTTSNDYEQIVVLLFEERGREIREGGKIGIRRRPVRICDVKAFYAQVSRRTDPYNKNLRQQKRTTSGTKQEGRQTRSRTAFINAQAQSSSDNVVVTDEAENTPMEVLDSLEIQENEKPAETSVKQEDQRPLRMFKSLDEIETAITTDPKVIVKKIVDEIAMMIESAAEKNIFIDLLEEIKLELFRFGTDKIATFTKIHKLFNKVLSTVEQEGIVVELKKAHSEFIHLFKALGLCCGLVKEEVLETIPCDEEEKCRIRQNDKYYHYKDASYDFAICAQHFDSLNDGFMTRDNKKALDKTDFDFKIHDEVENEALEECGHCGKLWHESCRMNLLFTDSDRLTCSKSHDDSIKKISAELIPITLASDRIEKFVNDKIIKAFPDAEKITIREVATKITTAESNNKMSKFLEKTTKESPILSYRFRQFIAVQKIQGREVLFFSFSVQEYLNEFKRKWTNVEYVDSIKYISNPKLRTSIYQTILLGYFAFAASIGFTNAHIFAMAPQEGDSFFFRGRPESQKVSNQQHLLYWYHNFLNVGKEDIIDSYKTMDYSSDFKMLNAPDIFKSLYFVGGLFTNHFEEILKKTKVSFFNDKRSQEQMKKKIEKIADENANNLFY</sequence>
<dbReference type="InterPro" id="IPR031162">
    <property type="entry name" value="CBP_P300_HAT"/>
</dbReference>
<evidence type="ECO:0000256" key="7">
    <source>
        <dbReference type="ARBA" id="ARBA00023242"/>
    </source>
</evidence>
<dbReference type="STRING" id="135651.G0PH64"/>
<dbReference type="PROSITE" id="PS51727">
    <property type="entry name" value="CBP_P300_HAT"/>
    <property type="match status" value="1"/>
</dbReference>
<keyword evidence="3" id="KW-0808">Transferase</keyword>
<evidence type="ECO:0000256" key="6">
    <source>
        <dbReference type="ARBA" id="ARBA00023163"/>
    </source>
</evidence>
<dbReference type="PANTHER" id="PTHR13808">
    <property type="entry name" value="CBP/P300-RELATED"/>
    <property type="match status" value="1"/>
</dbReference>
<comment type="subcellular location">
    <subcellularLocation>
        <location evidence="1">Nucleus</location>
    </subcellularLocation>
</comment>
<protein>
    <recommendedName>
        <fullName evidence="2">histone acetyltransferase</fullName>
        <ecNumber evidence="2">2.3.1.48</ecNumber>
    </recommendedName>
</protein>
<dbReference type="Pfam" id="PF08214">
    <property type="entry name" value="HAT_KAT11"/>
    <property type="match status" value="1"/>
</dbReference>
<reference evidence="12" key="1">
    <citation type="submission" date="2011-07" db="EMBL/GenBank/DDBJ databases">
        <authorList>
            <consortium name="Caenorhabditis brenneri Sequencing and Analysis Consortium"/>
            <person name="Wilson R.K."/>
        </authorList>
    </citation>
    <scope>NUCLEOTIDE SEQUENCE [LARGE SCALE GENOMIC DNA]</scope>
    <source>
        <strain evidence="12">PB2801</strain>
    </source>
</reference>
<feature type="domain" description="CBP/p300-type HAT" evidence="10">
    <location>
        <begin position="369"/>
        <end position="630"/>
    </location>
</feature>
<dbReference type="Proteomes" id="UP000008068">
    <property type="component" value="Unassembled WGS sequence"/>
</dbReference>
<evidence type="ECO:0000256" key="3">
    <source>
        <dbReference type="ARBA" id="ARBA00022679"/>
    </source>
</evidence>
<dbReference type="GO" id="GO:0000123">
    <property type="term" value="C:histone acetyltransferase complex"/>
    <property type="evidence" value="ECO:0007669"/>
    <property type="project" value="TreeGrafter"/>
</dbReference>
<keyword evidence="12" id="KW-1185">Reference proteome</keyword>
<dbReference type="InParanoid" id="G0PH64"/>
<feature type="non-terminal residue" evidence="11">
    <location>
        <position position="630"/>
    </location>
</feature>
<dbReference type="EMBL" id="GL380464">
    <property type="protein sequence ID" value="EGT56091.1"/>
    <property type="molecule type" value="Genomic_DNA"/>
</dbReference>
<evidence type="ECO:0000256" key="2">
    <source>
        <dbReference type="ARBA" id="ARBA00013184"/>
    </source>
</evidence>
<keyword evidence="4" id="KW-0156">Chromatin regulator</keyword>
<dbReference type="EC" id="2.3.1.48" evidence="2"/>
<accession>G0PH64</accession>
<evidence type="ECO:0000259" key="10">
    <source>
        <dbReference type="PROSITE" id="PS51727"/>
    </source>
</evidence>